<evidence type="ECO:0000313" key="8">
    <source>
        <dbReference type="Proteomes" id="UP001501594"/>
    </source>
</evidence>
<dbReference type="Gene3D" id="1.20.1420.20">
    <property type="entry name" value="M75 peptidase, HXXE motif"/>
    <property type="match status" value="1"/>
</dbReference>
<proteinExistence type="inferred from homology"/>
<keyword evidence="3 4" id="KW-0732">Signal</keyword>
<accession>A0ABP8E422</accession>
<dbReference type="CDD" id="cd14656">
    <property type="entry name" value="Imelysin-like_EfeO"/>
    <property type="match status" value="1"/>
</dbReference>
<evidence type="ECO:0000256" key="1">
    <source>
        <dbReference type="ARBA" id="ARBA00004418"/>
    </source>
</evidence>
<comment type="subcellular location">
    <subcellularLocation>
        <location evidence="1">Periplasm</location>
    </subcellularLocation>
</comment>
<evidence type="ECO:0000259" key="6">
    <source>
        <dbReference type="Pfam" id="PF13473"/>
    </source>
</evidence>
<dbReference type="PANTHER" id="PTHR39192:SF1">
    <property type="entry name" value="IRON UPTAKE SYSTEM COMPONENT EFEO"/>
    <property type="match status" value="1"/>
</dbReference>
<dbReference type="Pfam" id="PF13473">
    <property type="entry name" value="Cupredoxin_1"/>
    <property type="match status" value="1"/>
</dbReference>
<evidence type="ECO:0000256" key="2">
    <source>
        <dbReference type="ARBA" id="ARBA00005989"/>
    </source>
</evidence>
<dbReference type="PROSITE" id="PS51257">
    <property type="entry name" value="PROKAR_LIPOPROTEIN"/>
    <property type="match status" value="1"/>
</dbReference>
<dbReference type="InterPro" id="IPR018976">
    <property type="entry name" value="Imelysin-like"/>
</dbReference>
<feature type="domain" description="EfeO-type cupredoxin-like" evidence="6">
    <location>
        <begin position="14"/>
        <end position="112"/>
    </location>
</feature>
<comment type="similarity">
    <text evidence="2">Belongs to the EfeM/EfeO family.</text>
</comment>
<dbReference type="InterPro" id="IPR008972">
    <property type="entry name" value="Cupredoxin"/>
</dbReference>
<sequence length="399" mass="41473">MILRPLGITAGVALAAVALTGCVANNPGGTTAAKTGTTITVAATDSTCKPSATSAPSGAVTFTMTNKGSDNSEFEILAADGLRIVSEKENIGPGTTGSLTAQLTPGDYFAACIPGLVGEGQRSKFTVTDSGKTVSASGTEKQQIAAADKAYVGYIKDQTGQLVEGTKTFLAAYLAGDTAAAKKLYPSVRAHYERIEPVAESFGALDPKLDNRAADLDKGEAWTGWHRIEKDLFAPTAAVPGSTTSYGPLTPAEKKELGAKLTENTQELYTEVTAPSFTVGLDTIANGAVGLMDEVATSKITGEEETWSHTDLYDFQANLEGAQVAYEGVRAILLTRDKALAKELDTEFASLDKLLAGYGSLDTSYPSYTTLTTADKKALSDGVNALSEPLSKLTAALLG</sequence>
<gene>
    <name evidence="7" type="primary">efeO</name>
    <name evidence="7" type="ORF">GCM10022256_25970</name>
</gene>
<comment type="caution">
    <text evidence="7">The sequence shown here is derived from an EMBL/GenBank/DDBJ whole genome shotgun (WGS) entry which is preliminary data.</text>
</comment>
<dbReference type="InterPro" id="IPR038352">
    <property type="entry name" value="Imelysin_sf"/>
</dbReference>
<dbReference type="NCBIfam" id="NF041757">
    <property type="entry name" value="EfeO"/>
    <property type="match status" value="1"/>
</dbReference>
<dbReference type="EMBL" id="BAABAU010000003">
    <property type="protein sequence ID" value="GAA4266985.1"/>
    <property type="molecule type" value="Genomic_DNA"/>
</dbReference>
<evidence type="ECO:0000256" key="4">
    <source>
        <dbReference type="SAM" id="SignalP"/>
    </source>
</evidence>
<dbReference type="PANTHER" id="PTHR39192">
    <property type="entry name" value="IRON UPTAKE SYSTEM COMPONENT EFEO"/>
    <property type="match status" value="1"/>
</dbReference>
<dbReference type="InterPro" id="IPR050894">
    <property type="entry name" value="EfeM/EfeO_iron_uptake"/>
</dbReference>
<feature type="domain" description="Imelysin-like" evidence="5">
    <location>
        <begin position="150"/>
        <end position="393"/>
    </location>
</feature>
<evidence type="ECO:0000256" key="3">
    <source>
        <dbReference type="ARBA" id="ARBA00022729"/>
    </source>
</evidence>
<dbReference type="Pfam" id="PF09375">
    <property type="entry name" value="Peptidase_M75"/>
    <property type="match status" value="1"/>
</dbReference>
<reference evidence="8" key="1">
    <citation type="journal article" date="2019" name="Int. J. Syst. Evol. Microbiol.">
        <title>The Global Catalogue of Microorganisms (GCM) 10K type strain sequencing project: providing services to taxonomists for standard genome sequencing and annotation.</title>
        <authorList>
            <consortium name="The Broad Institute Genomics Platform"/>
            <consortium name="The Broad Institute Genome Sequencing Center for Infectious Disease"/>
            <person name="Wu L."/>
            <person name="Ma J."/>
        </authorList>
    </citation>
    <scope>NUCLEOTIDE SEQUENCE [LARGE SCALE GENOMIC DNA]</scope>
    <source>
        <strain evidence="8">JCM 17442</strain>
    </source>
</reference>
<feature type="chain" id="PRO_5046381975" evidence="4">
    <location>
        <begin position="16"/>
        <end position="399"/>
    </location>
</feature>
<protein>
    <submittedName>
        <fullName evidence="7">Iron uptake system protein EfeO</fullName>
    </submittedName>
</protein>
<feature type="signal peptide" evidence="4">
    <location>
        <begin position="1"/>
        <end position="15"/>
    </location>
</feature>
<dbReference type="InterPro" id="IPR028096">
    <property type="entry name" value="EfeO_Cupredoxin"/>
</dbReference>
<name>A0ABP8E422_9MICO</name>
<dbReference type="Gene3D" id="2.60.40.420">
    <property type="entry name" value="Cupredoxins - blue copper proteins"/>
    <property type="match status" value="1"/>
</dbReference>
<dbReference type="Proteomes" id="UP001501594">
    <property type="component" value="Unassembled WGS sequence"/>
</dbReference>
<keyword evidence="8" id="KW-1185">Reference proteome</keyword>
<dbReference type="InterPro" id="IPR034981">
    <property type="entry name" value="Imelysin-like_EfeO/Algp7"/>
</dbReference>
<evidence type="ECO:0000259" key="5">
    <source>
        <dbReference type="Pfam" id="PF09375"/>
    </source>
</evidence>
<evidence type="ECO:0000313" key="7">
    <source>
        <dbReference type="EMBL" id="GAA4266985.1"/>
    </source>
</evidence>
<dbReference type="RefSeq" id="WP_344796848.1">
    <property type="nucleotide sequence ID" value="NZ_BAABAU010000003.1"/>
</dbReference>
<organism evidence="7 8">
    <name type="scientific">Frondihabitans peucedani</name>
    <dbReference type="NCBI Taxonomy" id="598626"/>
    <lineage>
        <taxon>Bacteria</taxon>
        <taxon>Bacillati</taxon>
        <taxon>Actinomycetota</taxon>
        <taxon>Actinomycetes</taxon>
        <taxon>Micrococcales</taxon>
        <taxon>Microbacteriaceae</taxon>
        <taxon>Frondihabitans</taxon>
    </lineage>
</organism>
<dbReference type="InterPro" id="IPR053377">
    <property type="entry name" value="Iron_uptake_EfeM/EfeO"/>
</dbReference>